<dbReference type="Pfam" id="PF13449">
    <property type="entry name" value="Phytase-like"/>
    <property type="match status" value="1"/>
</dbReference>
<dbReference type="RefSeq" id="WP_068350349.1">
    <property type="nucleotide sequence ID" value="NZ_CP016033.1"/>
</dbReference>
<organism evidence="2 3">
    <name type="scientific">Erythrobacter neustonensis</name>
    <dbReference type="NCBI Taxonomy" id="1112"/>
    <lineage>
        <taxon>Bacteria</taxon>
        <taxon>Pseudomonadati</taxon>
        <taxon>Pseudomonadota</taxon>
        <taxon>Alphaproteobacteria</taxon>
        <taxon>Sphingomonadales</taxon>
        <taxon>Erythrobacteraceae</taxon>
        <taxon>Erythrobacter/Porphyrobacter group</taxon>
        <taxon>Erythrobacter</taxon>
    </lineage>
</organism>
<evidence type="ECO:0000259" key="1">
    <source>
        <dbReference type="Pfam" id="PF13449"/>
    </source>
</evidence>
<protein>
    <recommendedName>
        <fullName evidence="1">Phytase-like domain-containing protein</fullName>
    </recommendedName>
</protein>
<dbReference type="AlphaFoldDB" id="A0A192D1R3"/>
<dbReference type="EMBL" id="CP016033">
    <property type="protein sequence ID" value="ANK12438.1"/>
    <property type="molecule type" value="Genomic_DNA"/>
</dbReference>
<name>A0A192D1R3_9SPHN</name>
<dbReference type="Proteomes" id="UP000078263">
    <property type="component" value="Chromosome"/>
</dbReference>
<proteinExistence type="predicted"/>
<gene>
    <name evidence="2" type="ORF">A9D12_05160</name>
</gene>
<sequence length="351" mass="37073">MARDASAALIARRWRAGLAALIALGLAPGTCVRSDIGTRRDAASVTLTPLQNRSGVSGALAVTGVWRMSSAHGWFGGFSALVAKGSGGLVAGTDRGFLLDLAISGEGTPRAVPGSFRFAGITGRGRTEWVDLESLARDPATGTLWGGFELDNLVVRYAPDGTRRVAAPPSMAQWSINSGPETMERLADGRFLVIAEGGTDDDTPRHEALLFPRDPLSGGKPLTFALAAPAGYDPVDATQVPDGRVLILLRRVRYAIPARFDTAIAIADPAAIRAGGDWPVRVIARLEGGIFADNFEGLAFVPSPQDPARGSLWVVSDDNFSIFQRSLLVRFDFGPPSVAQPSRHTSPPGHQ</sequence>
<dbReference type="InterPro" id="IPR027372">
    <property type="entry name" value="Phytase-like_dom"/>
</dbReference>
<dbReference type="OrthoDB" id="9798693at2"/>
<evidence type="ECO:0000313" key="3">
    <source>
        <dbReference type="Proteomes" id="UP000078263"/>
    </source>
</evidence>
<keyword evidence="3" id="KW-1185">Reference proteome</keyword>
<dbReference type="KEGG" id="pns:A9D12_05160"/>
<evidence type="ECO:0000313" key="2">
    <source>
        <dbReference type="EMBL" id="ANK12438.1"/>
    </source>
</evidence>
<dbReference type="STRING" id="1112.A9D12_05160"/>
<accession>A0A192D1R3</accession>
<reference evidence="2 3" key="1">
    <citation type="submission" date="2016-05" db="EMBL/GenBank/DDBJ databases">
        <title>Compelete Genome Sequence of Bacteriochlorophyll-Synthesizing Bacterium Porphyrobacter neustonensis DSM 9434.</title>
        <authorList>
            <person name="Shi X.-L."/>
            <person name="Wu Y.-H."/>
            <person name="Cheng H."/>
            <person name="Xu L."/>
            <person name="Zhang X.-Q."/>
            <person name="Wang C.-S."/>
            <person name="Xu X.-W."/>
        </authorList>
    </citation>
    <scope>NUCLEOTIDE SEQUENCE [LARGE SCALE GENOMIC DNA]</scope>
    <source>
        <strain evidence="2 3">DSM 9434</strain>
    </source>
</reference>
<feature type="domain" description="Phytase-like" evidence="1">
    <location>
        <begin position="74"/>
        <end position="320"/>
    </location>
</feature>